<keyword evidence="2" id="KW-1185">Reference proteome</keyword>
<accession>A0ABY5U0A8</accession>
<dbReference type="Proteomes" id="UP001059819">
    <property type="component" value="Chromosome"/>
</dbReference>
<reference evidence="1" key="1">
    <citation type="submission" date="2022-08" db="EMBL/GenBank/DDBJ databases">
        <title>Complete genome sequence of Mycoplasma cottewii type strain VIS.</title>
        <authorList>
            <person name="Spergser J."/>
        </authorList>
    </citation>
    <scope>NUCLEOTIDE SEQUENCE</scope>
    <source>
        <strain evidence="1">VIS</strain>
    </source>
</reference>
<dbReference type="EMBL" id="CP103424">
    <property type="protein sequence ID" value="UWD35291.1"/>
    <property type="molecule type" value="Genomic_DNA"/>
</dbReference>
<sequence>MLKSFLLLSALGLSSQPITNLSTVTTPVLKNKLKQTTQLKDNNSEYYSDVLSVGDYYNALQDVSTWTGQGLLDRVYGFLNKYQSKINFLNISYDSHSINHSNHILCCRNEYGSNNAVNELISYYQRIIREQLEVYVAAKVMGDCLAYLIQYADVDNKLKAEIVDKWFEMTYFVFTKKQSIDLDYIQSLTPDSNLSNVWKLKTPLQDPLLKQKIIDVITNQDLDSWKQIYNKYFSFYNFNIYKSHPINITGPNRSLYDAYWWYYSFRDNPLPFPSNWTHVIQGHNGDGPTYNVTFVDNEKESYVSDDGTSIELSGSYNLTAFVQDTDGWNNYYVDRINYTSQKDLSPYYLADFGSELNAIWSKQSLITLWIQDK</sequence>
<gene>
    <name evidence="1" type="ORF">NX779_01480</name>
</gene>
<proteinExistence type="predicted"/>
<evidence type="ECO:0000313" key="1">
    <source>
        <dbReference type="EMBL" id="UWD35291.1"/>
    </source>
</evidence>
<dbReference type="RefSeq" id="WP_259430435.1">
    <property type="nucleotide sequence ID" value="NZ_CP103424.1"/>
</dbReference>
<organism evidence="1 2">
    <name type="scientific">Mycoplasma cottewii</name>
    <dbReference type="NCBI Taxonomy" id="51364"/>
    <lineage>
        <taxon>Bacteria</taxon>
        <taxon>Bacillati</taxon>
        <taxon>Mycoplasmatota</taxon>
        <taxon>Mollicutes</taxon>
        <taxon>Mycoplasmataceae</taxon>
        <taxon>Mycoplasma</taxon>
    </lineage>
</organism>
<protein>
    <submittedName>
        <fullName evidence="1">Uncharacterized protein</fullName>
    </submittedName>
</protein>
<name>A0ABY5U0A8_9MOLU</name>
<evidence type="ECO:0000313" key="2">
    <source>
        <dbReference type="Proteomes" id="UP001059819"/>
    </source>
</evidence>